<feature type="compositionally biased region" description="Basic residues" evidence="5">
    <location>
        <begin position="1"/>
        <end position="11"/>
    </location>
</feature>
<feature type="compositionally biased region" description="Acidic residues" evidence="5">
    <location>
        <begin position="337"/>
        <end position="348"/>
    </location>
</feature>
<evidence type="ECO:0008006" key="8">
    <source>
        <dbReference type="Google" id="ProtNLM"/>
    </source>
</evidence>
<keyword evidence="3" id="KW-0804">Transcription</keyword>
<dbReference type="InterPro" id="IPR007811">
    <property type="entry name" value="RPC4"/>
</dbReference>
<evidence type="ECO:0000313" key="6">
    <source>
        <dbReference type="EMBL" id="GHJ84448.1"/>
    </source>
</evidence>
<gene>
    <name evidence="6" type="ORF">NliqN6_0850</name>
</gene>
<feature type="compositionally biased region" description="Basic and acidic residues" evidence="5">
    <location>
        <begin position="130"/>
        <end position="139"/>
    </location>
</feature>
<evidence type="ECO:0000256" key="1">
    <source>
        <dbReference type="ARBA" id="ARBA00004123"/>
    </source>
</evidence>
<dbReference type="EMBL" id="BLZA01000007">
    <property type="protein sequence ID" value="GHJ84448.1"/>
    <property type="molecule type" value="Genomic_DNA"/>
</dbReference>
<protein>
    <recommendedName>
        <fullName evidence="8">DNA-directed RNA polymerase III subunit RPC4</fullName>
    </recommendedName>
</protein>
<reference evidence="6" key="1">
    <citation type="submission" date="2020-07" db="EMBL/GenBank/DDBJ databases">
        <title>Draft Genome Sequence of a Deep-Sea Yeast, Naganishia (Cryptococcus) liquefaciens strain N6.</title>
        <authorList>
            <person name="Han Y.W."/>
            <person name="Kajitani R."/>
            <person name="Morimoto H."/>
            <person name="Parhat M."/>
            <person name="Tsubouchi H."/>
            <person name="Bakenova O."/>
            <person name="Ogata M."/>
            <person name="Argunhan B."/>
            <person name="Aoki R."/>
            <person name="Kajiwara S."/>
            <person name="Itoh T."/>
            <person name="Iwasaki H."/>
        </authorList>
    </citation>
    <scope>NUCLEOTIDE SEQUENCE</scope>
    <source>
        <strain evidence="6">N6</strain>
    </source>
</reference>
<feature type="region of interest" description="Disordered" evidence="5">
    <location>
        <begin position="425"/>
        <end position="449"/>
    </location>
</feature>
<dbReference type="Proteomes" id="UP000620104">
    <property type="component" value="Unassembled WGS sequence"/>
</dbReference>
<feature type="region of interest" description="Disordered" evidence="5">
    <location>
        <begin position="267"/>
        <end position="362"/>
    </location>
</feature>
<keyword evidence="4" id="KW-0539">Nucleus</keyword>
<comment type="subcellular location">
    <subcellularLocation>
        <location evidence="1">Nucleus</location>
    </subcellularLocation>
</comment>
<feature type="region of interest" description="Disordered" evidence="5">
    <location>
        <begin position="1"/>
        <end position="23"/>
    </location>
</feature>
<name>A0A8H3TNU4_9TREE</name>
<keyword evidence="7" id="KW-1185">Reference proteome</keyword>
<dbReference type="PANTHER" id="PTHR13408">
    <property type="entry name" value="DNA-DIRECTED RNA POLYMERASE III"/>
    <property type="match status" value="1"/>
</dbReference>
<keyword evidence="2" id="KW-0240">DNA-directed RNA polymerase</keyword>
<feature type="compositionally biased region" description="Basic and acidic residues" evidence="5">
    <location>
        <begin position="322"/>
        <end position="331"/>
    </location>
</feature>
<proteinExistence type="predicted"/>
<feature type="compositionally biased region" description="Low complexity" evidence="5">
    <location>
        <begin position="97"/>
        <end position="117"/>
    </location>
</feature>
<evidence type="ECO:0000256" key="5">
    <source>
        <dbReference type="SAM" id="MobiDB-lite"/>
    </source>
</evidence>
<dbReference type="Pfam" id="PF05132">
    <property type="entry name" value="RNA_pol_Rpc4"/>
    <property type="match status" value="1"/>
</dbReference>
<dbReference type="GO" id="GO:0003677">
    <property type="term" value="F:DNA binding"/>
    <property type="evidence" value="ECO:0007669"/>
    <property type="project" value="InterPro"/>
</dbReference>
<accession>A0A8H3TNU4</accession>
<evidence type="ECO:0000313" key="7">
    <source>
        <dbReference type="Proteomes" id="UP000620104"/>
    </source>
</evidence>
<dbReference type="GO" id="GO:0042797">
    <property type="term" value="P:tRNA transcription by RNA polymerase III"/>
    <property type="evidence" value="ECO:0007669"/>
    <property type="project" value="TreeGrafter"/>
</dbReference>
<evidence type="ECO:0000256" key="2">
    <source>
        <dbReference type="ARBA" id="ARBA00022478"/>
    </source>
</evidence>
<dbReference type="GO" id="GO:0005666">
    <property type="term" value="C:RNA polymerase III complex"/>
    <property type="evidence" value="ECO:0007669"/>
    <property type="project" value="InterPro"/>
</dbReference>
<feature type="region of interest" description="Disordered" evidence="5">
    <location>
        <begin position="213"/>
        <end position="238"/>
    </location>
</feature>
<feature type="region of interest" description="Disordered" evidence="5">
    <location>
        <begin position="85"/>
        <end position="175"/>
    </location>
</feature>
<feature type="compositionally biased region" description="Basic and acidic residues" evidence="5">
    <location>
        <begin position="440"/>
        <end position="449"/>
    </location>
</feature>
<comment type="caution">
    <text evidence="6">The sequence shown here is derived from an EMBL/GenBank/DDBJ whole genome shotgun (WGS) entry which is preliminary data.</text>
</comment>
<sequence>MPPKKVFKPAKRPPPVPAQASQDAVVVAAAAPSDPTTATDAPVVTETVQDAPDAMDISTVEAGPSRSPVARPAATVSSAPIAIGAAMRRPSEGGGAKSSSSAAAVAAPAEGEAPAKPRVVFKPSMPTRKVKAEPTDVKPDIAALAYSSRGARGRGRGRGAARGGRGGRASAPEERDQMLASGPFAMGPSMANRGSKNTTFIAADTLDEFTRLQRPAAERKPMFTAQGEEYSDNEGGGRIDMEVVPEEMGESAPTGLIRDRSLKAAGIGAKKKADKKPAPGDLVVKPEPTSPEQAATVAAKKGKERADDTLMDVDENLDLDESGVRIDEDGHVAQPIDQEDSDDEEVEEDMRGDFAPEEGMDNPEDKLYLFQIPEPFPKFLPNPETSYASRIEALKAEAVAKAAVKAESKPNGILKKEVKFDGDAADADMEGKADGAGSGDEEKKPAKDKIAAKEAKAAKAEADARHKQIAELEKKERERKAQGRIGTLVVTKSGKAKMVLGKDIVMDVTPGVATTFVQQLVHLHKPSRQARVLGEIHKSYILTPDVDRLLHELHLNHGIVPGEDGDPAVKAEDANLIKIDQD</sequence>
<dbReference type="OrthoDB" id="5836119at2759"/>
<feature type="compositionally biased region" description="Acidic residues" evidence="5">
    <location>
        <begin position="309"/>
        <end position="321"/>
    </location>
</feature>
<dbReference type="PANTHER" id="PTHR13408:SF0">
    <property type="entry name" value="DNA-DIRECTED RNA POLYMERASE III SUBUNIT RPC4"/>
    <property type="match status" value="1"/>
</dbReference>
<evidence type="ECO:0000256" key="3">
    <source>
        <dbReference type="ARBA" id="ARBA00023163"/>
    </source>
</evidence>
<dbReference type="AlphaFoldDB" id="A0A8H3TNU4"/>
<organism evidence="6 7">
    <name type="scientific">Naganishia liquefaciens</name>
    <dbReference type="NCBI Taxonomy" id="104408"/>
    <lineage>
        <taxon>Eukaryota</taxon>
        <taxon>Fungi</taxon>
        <taxon>Dikarya</taxon>
        <taxon>Basidiomycota</taxon>
        <taxon>Agaricomycotina</taxon>
        <taxon>Tremellomycetes</taxon>
        <taxon>Filobasidiales</taxon>
        <taxon>Filobasidiaceae</taxon>
        <taxon>Naganishia</taxon>
    </lineage>
</organism>
<evidence type="ECO:0000256" key="4">
    <source>
        <dbReference type="ARBA" id="ARBA00023242"/>
    </source>
</evidence>